<evidence type="ECO:0000313" key="3">
    <source>
        <dbReference type="EMBL" id="MBN3294114.1"/>
    </source>
</evidence>
<dbReference type="EMBL" id="JAAWVN010025038">
    <property type="protein sequence ID" value="MBN3294114.1"/>
    <property type="molecule type" value="Genomic_DNA"/>
</dbReference>
<dbReference type="Proteomes" id="UP001166052">
    <property type="component" value="Unassembled WGS sequence"/>
</dbReference>
<keyword evidence="1" id="KW-0175">Coiled coil</keyword>
<dbReference type="SUPFAM" id="SSF103657">
    <property type="entry name" value="BAR/IMD domain-like"/>
    <property type="match status" value="1"/>
</dbReference>
<evidence type="ECO:0000259" key="2">
    <source>
        <dbReference type="PROSITE" id="PS51741"/>
    </source>
</evidence>
<feature type="non-terminal residue" evidence="3">
    <location>
        <position position="1"/>
    </location>
</feature>
<dbReference type="Gene3D" id="1.20.1270.60">
    <property type="entry name" value="Arfaptin homology (AH) domain/BAR domain"/>
    <property type="match status" value="1"/>
</dbReference>
<evidence type="ECO:0000256" key="1">
    <source>
        <dbReference type="PROSITE-ProRule" id="PRU01077"/>
    </source>
</evidence>
<gene>
    <name evidence="3" type="primary">Pstpip1_0</name>
    <name evidence="3" type="ORF">GTO92_0005915</name>
</gene>
<proteinExistence type="predicted"/>
<accession>A0ABS2Z4X6</accession>
<dbReference type="PANTHER" id="PTHR23065">
    <property type="entry name" value="PROLINE-SERINE-THREONINE PHOSPHATASE INTERACTING PROTEIN 1"/>
    <property type="match status" value="1"/>
</dbReference>
<organism evidence="3 4">
    <name type="scientific">Polypterus senegalus</name>
    <name type="common">Senegal bichir</name>
    <dbReference type="NCBI Taxonomy" id="55291"/>
    <lineage>
        <taxon>Eukaryota</taxon>
        <taxon>Metazoa</taxon>
        <taxon>Chordata</taxon>
        <taxon>Craniata</taxon>
        <taxon>Vertebrata</taxon>
        <taxon>Euteleostomi</taxon>
        <taxon>Actinopterygii</taxon>
        <taxon>Polypteriformes</taxon>
        <taxon>Polypteridae</taxon>
        <taxon>Polypterus</taxon>
    </lineage>
</organism>
<dbReference type="InterPro" id="IPR031160">
    <property type="entry name" value="F_BAR_dom"/>
</dbReference>
<dbReference type="PROSITE" id="PS51741">
    <property type="entry name" value="F_BAR"/>
    <property type="match status" value="1"/>
</dbReference>
<reference evidence="3" key="1">
    <citation type="journal article" date="2021" name="Cell">
        <title>Tracing the genetic footprints of vertebrate landing in non-teleost ray-finned fishes.</title>
        <authorList>
            <person name="Bi X."/>
            <person name="Wang K."/>
            <person name="Yang L."/>
            <person name="Pan H."/>
            <person name="Jiang H."/>
            <person name="Wei Q."/>
            <person name="Fang M."/>
            <person name="Yu H."/>
            <person name="Zhu C."/>
            <person name="Cai Y."/>
            <person name="He Y."/>
            <person name="Gan X."/>
            <person name="Zeng H."/>
            <person name="Yu D."/>
            <person name="Zhu Y."/>
            <person name="Jiang H."/>
            <person name="Qiu Q."/>
            <person name="Yang H."/>
            <person name="Zhang Y.E."/>
            <person name="Wang W."/>
            <person name="Zhu M."/>
            <person name="He S."/>
            <person name="Zhang G."/>
        </authorList>
    </citation>
    <scope>NUCLEOTIDE SEQUENCE</scope>
    <source>
        <strain evidence="3">Bchr_001</strain>
    </source>
</reference>
<dbReference type="Pfam" id="PF00611">
    <property type="entry name" value="FCH"/>
    <property type="match status" value="1"/>
</dbReference>
<comment type="caution">
    <text evidence="3">The sequence shown here is derived from an EMBL/GenBank/DDBJ whole genome shotgun (WGS) entry which is preliminary data.</text>
</comment>
<evidence type="ECO:0000313" key="4">
    <source>
        <dbReference type="Proteomes" id="UP001166052"/>
    </source>
</evidence>
<sequence>MMELQFKDVFWARDFTSQEGYDALLQKMRDGRRMCKDVEELLRMRAQVEEKYGKELVSIARKAGGNTEIK</sequence>
<dbReference type="InterPro" id="IPR001060">
    <property type="entry name" value="FCH_dom"/>
</dbReference>
<dbReference type="PANTHER" id="PTHR23065:SF51">
    <property type="entry name" value="PROLINE-SERINE-THREONINE PHOSPHATASE-INTERACTING PROTEIN 1"/>
    <property type="match status" value="1"/>
</dbReference>
<protein>
    <submittedName>
        <fullName evidence="3">PPIP1 protein</fullName>
    </submittedName>
</protein>
<dbReference type="InterPro" id="IPR027267">
    <property type="entry name" value="AH/BAR_dom_sf"/>
</dbReference>
<name>A0ABS2Z4X6_POLSE</name>
<feature type="domain" description="F-BAR" evidence="2">
    <location>
        <begin position="4"/>
        <end position="70"/>
    </location>
</feature>
<feature type="non-terminal residue" evidence="3">
    <location>
        <position position="70"/>
    </location>
</feature>
<keyword evidence="4" id="KW-1185">Reference proteome</keyword>